<protein>
    <submittedName>
        <fullName evidence="2">Uncharacterized protein</fullName>
    </submittedName>
</protein>
<keyword evidence="1" id="KW-0812">Transmembrane</keyword>
<evidence type="ECO:0000313" key="2">
    <source>
        <dbReference type="EMBL" id="MBB6229298.1"/>
    </source>
</evidence>
<feature type="transmembrane region" description="Helical" evidence="1">
    <location>
        <begin position="127"/>
        <end position="146"/>
    </location>
</feature>
<sequence>MSEEQPQDGDAAEAFERLRGEVALMRRAVEGMATERATIDAPDYSETLGRMANNITAIAQRVDILAKSPALGMTPEQMTARITAAGSDARRSDQQIIAEASSGLDQATRQLAGVVASARCGDEQNRWLAGAGIGGAIVGMALWVAFAGPIARAVPESWLWPERIAARAVDRPMWDAGQRLMTVANPEAWRGIVAGDQIVRANQDTIERCRKAATKAKKSTRCTIRVGADS</sequence>
<accession>A0A841LJZ8</accession>
<dbReference type="Pfam" id="PF19613">
    <property type="entry name" value="DUF6118"/>
    <property type="match status" value="1"/>
</dbReference>
<evidence type="ECO:0000313" key="3">
    <source>
        <dbReference type="Proteomes" id="UP000538147"/>
    </source>
</evidence>
<keyword evidence="1" id="KW-0472">Membrane</keyword>
<reference evidence="2 3" key="1">
    <citation type="submission" date="2020-08" db="EMBL/GenBank/DDBJ databases">
        <title>Genomic Encyclopedia of Type Strains, Phase IV (KMG-IV): sequencing the most valuable type-strain genomes for metagenomic binning, comparative biology and taxonomic classification.</title>
        <authorList>
            <person name="Goeker M."/>
        </authorList>
    </citation>
    <scope>NUCLEOTIDE SEQUENCE [LARGE SCALE GENOMIC DNA]</scope>
    <source>
        <strain evidence="2 3">DSM 102189</strain>
    </source>
</reference>
<dbReference type="EMBL" id="JACIIV010000041">
    <property type="protein sequence ID" value="MBB6229298.1"/>
    <property type="molecule type" value="Genomic_DNA"/>
</dbReference>
<keyword evidence="3" id="KW-1185">Reference proteome</keyword>
<proteinExistence type="predicted"/>
<dbReference type="Proteomes" id="UP000538147">
    <property type="component" value="Unassembled WGS sequence"/>
</dbReference>
<dbReference type="AlphaFoldDB" id="A0A841LJZ8"/>
<evidence type="ECO:0000256" key="1">
    <source>
        <dbReference type="SAM" id="Phobius"/>
    </source>
</evidence>
<organism evidence="2 3">
    <name type="scientific">Polymorphobacter multimanifer</name>
    <dbReference type="NCBI Taxonomy" id="1070431"/>
    <lineage>
        <taxon>Bacteria</taxon>
        <taxon>Pseudomonadati</taxon>
        <taxon>Pseudomonadota</taxon>
        <taxon>Alphaproteobacteria</taxon>
        <taxon>Sphingomonadales</taxon>
        <taxon>Sphingosinicellaceae</taxon>
        <taxon>Polymorphobacter</taxon>
    </lineage>
</organism>
<dbReference type="InterPro" id="IPR046121">
    <property type="entry name" value="DUF6118"/>
</dbReference>
<comment type="caution">
    <text evidence="2">The sequence shown here is derived from an EMBL/GenBank/DDBJ whole genome shotgun (WGS) entry which is preliminary data.</text>
</comment>
<name>A0A841LJZ8_9SPHN</name>
<gene>
    <name evidence="2" type="ORF">FHS79_003499</name>
</gene>
<dbReference type="RefSeq" id="WP_341534479.1">
    <property type="nucleotide sequence ID" value="NZ_JACIIV010000041.1"/>
</dbReference>
<keyword evidence="1" id="KW-1133">Transmembrane helix</keyword>